<gene>
    <name evidence="1" type="primary">iphP</name>
    <name evidence="1" type="ORF">BGLFYP119_01851</name>
</gene>
<dbReference type="InterPro" id="IPR026893">
    <property type="entry name" value="Tyr/Ser_Pase_IphP-type"/>
</dbReference>
<sequence length="355" mass="41430">MKYGKIRIEDGNLIFTRHMMVNHLPCRDILWVYKRQEGVNGGEQKQISTSYLVVVTRRKKRYKFDMTDKEIHDCVQLLSALNPEIVVGFPKGGRIQLQSLPNTRDLGALVTEDGRHILPRRLLRSGSLYHISLTDQDVLTEEYHLTEVIDLRTKKEVLEKPDTLMEGVRYHEIPIVDEETLGISQEGLSRPENIIKLMKNMNIVPEEFIENQYRNFVRDQYSVKQYARFMDLILHHEGGAVLWHCSAGKDRVGVGTALLLSALGVPREVIREDFLKTNLYLEEEMQHMVRYLETKTIVDSRVMDKVRILYKVKGEYLDMVFDTIEKDYGSMEYFMKKALYLNPKAIDTLKNKYLV</sequence>
<dbReference type="GO" id="GO:0004725">
    <property type="term" value="F:protein tyrosine phosphatase activity"/>
    <property type="evidence" value="ECO:0007669"/>
    <property type="project" value="UniProtKB-EC"/>
</dbReference>
<name>A0A6N2TZQ4_9FIRM</name>
<proteinExistence type="predicted"/>
<protein>
    <submittedName>
        <fullName evidence="1">Tyrosine-protein phosphatase</fullName>
        <ecNumber evidence="1">3.1.3.48</ecNumber>
    </submittedName>
</protein>
<dbReference type="EC" id="3.1.3.48" evidence="1"/>
<dbReference type="AlphaFoldDB" id="A0A6N2TZQ4"/>
<dbReference type="EMBL" id="CACRST010000017">
    <property type="protein sequence ID" value="VYT11270.1"/>
    <property type="molecule type" value="Genomic_DNA"/>
</dbReference>
<dbReference type="InterPro" id="IPR029021">
    <property type="entry name" value="Prot-tyrosine_phosphatase-like"/>
</dbReference>
<dbReference type="Pfam" id="PF13350">
    <property type="entry name" value="Y_phosphatase3"/>
    <property type="match status" value="1"/>
</dbReference>
<reference evidence="1" key="1">
    <citation type="submission" date="2019-11" db="EMBL/GenBank/DDBJ databases">
        <authorList>
            <person name="Feng L."/>
        </authorList>
    </citation>
    <scope>NUCLEOTIDE SEQUENCE</scope>
    <source>
        <strain evidence="1">BgluceraseaLFYP119</strain>
    </source>
</reference>
<dbReference type="RefSeq" id="WP_156354204.1">
    <property type="nucleotide sequence ID" value="NZ_CACRST010000017.1"/>
</dbReference>
<organism evidence="1">
    <name type="scientific">Blautia glucerasea</name>
    <dbReference type="NCBI Taxonomy" id="536633"/>
    <lineage>
        <taxon>Bacteria</taxon>
        <taxon>Bacillati</taxon>
        <taxon>Bacillota</taxon>
        <taxon>Clostridia</taxon>
        <taxon>Lachnospirales</taxon>
        <taxon>Lachnospiraceae</taxon>
        <taxon>Blautia</taxon>
    </lineage>
</organism>
<accession>A0A6N2TZQ4</accession>
<dbReference type="Gene3D" id="3.90.190.10">
    <property type="entry name" value="Protein tyrosine phosphatase superfamily"/>
    <property type="match status" value="1"/>
</dbReference>
<evidence type="ECO:0000313" key="1">
    <source>
        <dbReference type="EMBL" id="VYT11270.1"/>
    </source>
</evidence>
<dbReference type="SUPFAM" id="SSF52799">
    <property type="entry name" value="(Phosphotyrosine protein) phosphatases II"/>
    <property type="match status" value="1"/>
</dbReference>
<keyword evidence="1" id="KW-0378">Hydrolase</keyword>